<evidence type="ECO:0000313" key="2">
    <source>
        <dbReference type="EMBL" id="CAG9607912.1"/>
    </source>
</evidence>
<evidence type="ECO:0000256" key="1">
    <source>
        <dbReference type="SAM" id="Phobius"/>
    </source>
</evidence>
<dbReference type="Proteomes" id="UP000789845">
    <property type="component" value="Unassembled WGS sequence"/>
</dbReference>
<keyword evidence="1" id="KW-0812">Transmembrane</keyword>
<dbReference type="EMBL" id="CAKJTG010000007">
    <property type="protein sequence ID" value="CAG9607912.1"/>
    <property type="molecule type" value="Genomic_DNA"/>
</dbReference>
<evidence type="ECO:0000313" key="3">
    <source>
        <dbReference type="Proteomes" id="UP000789845"/>
    </source>
</evidence>
<gene>
    <name evidence="2" type="ORF">NEOCIP111885_01604</name>
</gene>
<protein>
    <submittedName>
        <fullName evidence="2">Uncharacterized protein</fullName>
    </submittedName>
</protein>
<feature type="transmembrane region" description="Helical" evidence="1">
    <location>
        <begin position="65"/>
        <end position="81"/>
    </location>
</feature>
<feature type="transmembrane region" description="Helical" evidence="1">
    <location>
        <begin position="254"/>
        <end position="272"/>
    </location>
</feature>
<feature type="transmembrane region" description="Helical" evidence="1">
    <location>
        <begin position="229"/>
        <end position="248"/>
    </location>
</feature>
<feature type="transmembrane region" description="Helical" evidence="1">
    <location>
        <begin position="195"/>
        <end position="217"/>
    </location>
</feature>
<name>A0A9C7G994_9BACI</name>
<comment type="caution">
    <text evidence="2">The sequence shown here is derived from an EMBL/GenBank/DDBJ whole genome shotgun (WGS) entry which is preliminary data.</text>
</comment>
<feature type="transmembrane region" description="Helical" evidence="1">
    <location>
        <begin position="166"/>
        <end position="183"/>
    </location>
</feature>
<proteinExistence type="predicted"/>
<reference evidence="2" key="1">
    <citation type="submission" date="2021-10" db="EMBL/GenBank/DDBJ databases">
        <authorList>
            <person name="Criscuolo A."/>
        </authorList>
    </citation>
    <scope>NUCLEOTIDE SEQUENCE</scope>
    <source>
        <strain evidence="2">CIP111885</strain>
    </source>
</reference>
<dbReference type="RefSeq" id="WP_230496161.1">
    <property type="nucleotide sequence ID" value="NZ_CAKJTG010000007.1"/>
</dbReference>
<keyword evidence="3" id="KW-1185">Reference proteome</keyword>
<organism evidence="2 3">
    <name type="scientific">Pseudoneobacillus rhizosphaerae</name>
    <dbReference type="NCBI Taxonomy" id="2880968"/>
    <lineage>
        <taxon>Bacteria</taxon>
        <taxon>Bacillati</taxon>
        <taxon>Bacillota</taxon>
        <taxon>Bacilli</taxon>
        <taxon>Bacillales</taxon>
        <taxon>Bacillaceae</taxon>
        <taxon>Pseudoneobacillus</taxon>
    </lineage>
</organism>
<keyword evidence="1" id="KW-1133">Transmembrane helix</keyword>
<feature type="transmembrane region" description="Helical" evidence="1">
    <location>
        <begin position="7"/>
        <end position="27"/>
    </location>
</feature>
<dbReference type="AlphaFoldDB" id="A0A9C7G994"/>
<feature type="transmembrane region" description="Helical" evidence="1">
    <location>
        <begin position="96"/>
        <end position="116"/>
    </location>
</feature>
<sequence length="276" mass="31066">MNNFKEIISYFLMLPAIFIGTLAMVSYGVTSSIWIQNIIIWILGTLLGSVFLIRTKGENCSKGNFSYTFIIIALLVLPFWFNDLDGVHRWLSFGPFNLYIASIILPLLIIHLWKLALNNRERYAIGISFITLVILLFHPDAGQLTAFACATAIILWKKISNKLIKLLSITLTATLGIVSWVFLDDLAPVPYVEHIIFLVADLGNVWFILGVLSLILLLSPFFFFGKKNIISLSLGVYFLMTMIVTLFGNFPMPIMGYGTSPVIGYLIAITWLNKNK</sequence>
<feature type="transmembrane region" description="Helical" evidence="1">
    <location>
        <begin position="33"/>
        <end position="53"/>
    </location>
</feature>
<accession>A0A9C7G994</accession>
<keyword evidence="1" id="KW-0472">Membrane</keyword>